<sequence length="896" mass="100345">MPDEKHRYEVPEDPPIPTYEEATSSQPRSRFGPEEVSDDAERQGLLGTASIPSRTRNGNYQAPSAATPRASEDSEAEFLSLDDGEEETAALRQEMEEMEILDPEEDESGRSRRERLRGRFSKRFQQITHRLSRFHFPRIPWPRIQMNWYQGVSTPSIPDQFRPGCAIVARICGLVLIAALVYLLVVSELMPLGSANFGQPFNPEWVRQQVQEGVDTGRIVENLKYITSYDHVAGSEGSFYLGQWIEGKFKEAGLDTFWHDEYYVYLNYPTKDGRRVAIVDPPEKRWQAKLEEESAYNPPKAQTLAFHGLSASGNVTGPLIYANYGHKDDFQRLNETGVSVEGAVVLMRYYGTQSDRSMKVRAAQDAGAAGVLIYSDPAEDGFKKGDVWPTGRWRPQDAIQRGTVALSSWIAGDVLTPGVPSTKDAPRMPKDKNPALPKIPSLPLAWRDAQHLLHSLQNIGPEVPKSWIGATPNVGSTWYSGHPSSSPKVNLQNLQDEVEKQPIQNIFGSIIGIEEKAKKIIIGNHRDSWCFGAADPGSGTAVILEVARVLGDLRAQGWRPLRTIEFASWDAEEYNIIGSTEHVEANIADLRTNAIAYLNIDVGVTGDKIWANGSPLLRQAWLRALGRVTDPKQNVTLKELWMKDNNALGGLGAGSDYLAFQDMAGTSSLDFGFSGPEHGDMYHSCYETFNWVAKYVDPGFSYHNLLAQVWALLILELAQEHILPMRLDEYAEHLLHEYDNLVEWARKLAKETAYKKFDDKMFLPIRDAVEAFVKLATKFHTWEDHWYNMVYGTNGFEAPGLTLQRLAHNEKMGDLDTRLLDLPTGEKGDREGDHGIPNRNQFKHVIFGPDASGSGYDAAIFPFVRDAIDNGDWGLAERQVRKTADIILKAAESLRG</sequence>
<feature type="compositionally biased region" description="Basic and acidic residues" evidence="2">
    <location>
        <begin position="424"/>
        <end position="433"/>
    </location>
</feature>
<dbReference type="AlphaFoldDB" id="A0A6A6VEP4"/>
<evidence type="ECO:0000259" key="6">
    <source>
        <dbReference type="Pfam" id="PF04389"/>
    </source>
</evidence>
<dbReference type="SUPFAM" id="SSF52025">
    <property type="entry name" value="PA domain"/>
    <property type="match status" value="1"/>
</dbReference>
<dbReference type="SUPFAM" id="SSF53187">
    <property type="entry name" value="Zn-dependent exopeptidases"/>
    <property type="match status" value="1"/>
</dbReference>
<feature type="region of interest" description="Disordered" evidence="2">
    <location>
        <begin position="417"/>
        <end position="436"/>
    </location>
</feature>
<dbReference type="OrthoDB" id="5841748at2759"/>
<feature type="region of interest" description="Disordered" evidence="2">
    <location>
        <begin position="1"/>
        <end position="84"/>
    </location>
</feature>
<evidence type="ECO:0000259" key="5">
    <source>
        <dbReference type="Pfam" id="PF04253"/>
    </source>
</evidence>
<dbReference type="CDD" id="cd02121">
    <property type="entry name" value="PA_GCPII_like"/>
    <property type="match status" value="1"/>
</dbReference>
<dbReference type="Pfam" id="PF02225">
    <property type="entry name" value="PA"/>
    <property type="match status" value="1"/>
</dbReference>
<evidence type="ECO:0000313" key="8">
    <source>
        <dbReference type="Proteomes" id="UP000799440"/>
    </source>
</evidence>
<dbReference type="InterPro" id="IPR036757">
    <property type="entry name" value="TFR-like_dimer_dom_sf"/>
</dbReference>
<evidence type="ECO:0000256" key="2">
    <source>
        <dbReference type="SAM" id="MobiDB-lite"/>
    </source>
</evidence>
<evidence type="ECO:0000313" key="7">
    <source>
        <dbReference type="EMBL" id="KAF2748020.1"/>
    </source>
</evidence>
<dbReference type="FunFam" id="3.40.630.10:FF:000101">
    <property type="entry name" value="N-acetylated alpha-linked acidic dipeptidase like 1"/>
    <property type="match status" value="1"/>
</dbReference>
<feature type="transmembrane region" description="Helical" evidence="3">
    <location>
        <begin position="167"/>
        <end position="185"/>
    </location>
</feature>
<dbReference type="CDD" id="cd08022">
    <property type="entry name" value="M28_PSMA_like"/>
    <property type="match status" value="1"/>
</dbReference>
<feature type="compositionally biased region" description="Basic and acidic residues" evidence="2">
    <location>
        <begin position="1"/>
        <end position="10"/>
    </location>
</feature>
<dbReference type="GO" id="GO:0004180">
    <property type="term" value="F:carboxypeptidase activity"/>
    <property type="evidence" value="ECO:0007669"/>
    <property type="project" value="TreeGrafter"/>
</dbReference>
<dbReference type="EMBL" id="MU006570">
    <property type="protein sequence ID" value="KAF2748020.1"/>
    <property type="molecule type" value="Genomic_DNA"/>
</dbReference>
<dbReference type="Pfam" id="PF04389">
    <property type="entry name" value="Peptidase_M28"/>
    <property type="match status" value="1"/>
</dbReference>
<dbReference type="PANTHER" id="PTHR10404">
    <property type="entry name" value="N-ACETYLATED-ALPHA-LINKED ACIDIC DIPEPTIDASE"/>
    <property type="match status" value="1"/>
</dbReference>
<dbReference type="InterPro" id="IPR046450">
    <property type="entry name" value="PA_dom_sf"/>
</dbReference>
<dbReference type="Gene3D" id="3.50.30.30">
    <property type="match status" value="1"/>
</dbReference>
<dbReference type="InterPro" id="IPR039373">
    <property type="entry name" value="Peptidase_M28B"/>
</dbReference>
<protein>
    <submittedName>
        <fullName evidence="7">N-acetylated-alpha-linked acidic dipeptidase 2</fullName>
    </submittedName>
</protein>
<evidence type="ECO:0000259" key="4">
    <source>
        <dbReference type="Pfam" id="PF02225"/>
    </source>
</evidence>
<dbReference type="SUPFAM" id="SSF47672">
    <property type="entry name" value="Transferrin receptor-like dimerisation domain"/>
    <property type="match status" value="1"/>
</dbReference>
<accession>A0A6A6VEP4</accession>
<reference evidence="7" key="1">
    <citation type="journal article" date="2020" name="Stud. Mycol.">
        <title>101 Dothideomycetes genomes: a test case for predicting lifestyles and emergence of pathogens.</title>
        <authorList>
            <person name="Haridas S."/>
            <person name="Albert R."/>
            <person name="Binder M."/>
            <person name="Bloem J."/>
            <person name="Labutti K."/>
            <person name="Salamov A."/>
            <person name="Andreopoulos B."/>
            <person name="Baker S."/>
            <person name="Barry K."/>
            <person name="Bills G."/>
            <person name="Bluhm B."/>
            <person name="Cannon C."/>
            <person name="Castanera R."/>
            <person name="Culley D."/>
            <person name="Daum C."/>
            <person name="Ezra D."/>
            <person name="Gonzalez J."/>
            <person name="Henrissat B."/>
            <person name="Kuo A."/>
            <person name="Liang C."/>
            <person name="Lipzen A."/>
            <person name="Lutzoni F."/>
            <person name="Magnuson J."/>
            <person name="Mondo S."/>
            <person name="Nolan M."/>
            <person name="Ohm R."/>
            <person name="Pangilinan J."/>
            <person name="Park H.-J."/>
            <person name="Ramirez L."/>
            <person name="Alfaro M."/>
            <person name="Sun H."/>
            <person name="Tritt A."/>
            <person name="Yoshinaga Y."/>
            <person name="Zwiers L.-H."/>
            <person name="Turgeon B."/>
            <person name="Goodwin S."/>
            <person name="Spatafora J."/>
            <person name="Crous P."/>
            <person name="Grigoriev I."/>
        </authorList>
    </citation>
    <scope>NUCLEOTIDE SEQUENCE</scope>
    <source>
        <strain evidence="7">CBS 119925</strain>
    </source>
</reference>
<evidence type="ECO:0000256" key="3">
    <source>
        <dbReference type="SAM" id="Phobius"/>
    </source>
</evidence>
<feature type="domain" description="PA" evidence="4">
    <location>
        <begin position="315"/>
        <end position="383"/>
    </location>
</feature>
<dbReference type="InterPro" id="IPR003137">
    <property type="entry name" value="PA_domain"/>
</dbReference>
<organism evidence="7 8">
    <name type="scientific">Sporormia fimetaria CBS 119925</name>
    <dbReference type="NCBI Taxonomy" id="1340428"/>
    <lineage>
        <taxon>Eukaryota</taxon>
        <taxon>Fungi</taxon>
        <taxon>Dikarya</taxon>
        <taxon>Ascomycota</taxon>
        <taxon>Pezizomycotina</taxon>
        <taxon>Dothideomycetes</taxon>
        <taxon>Pleosporomycetidae</taxon>
        <taxon>Pleosporales</taxon>
        <taxon>Sporormiaceae</taxon>
        <taxon>Sporormia</taxon>
    </lineage>
</organism>
<dbReference type="Proteomes" id="UP000799440">
    <property type="component" value="Unassembled WGS sequence"/>
</dbReference>
<dbReference type="InterPro" id="IPR007484">
    <property type="entry name" value="Peptidase_M28"/>
</dbReference>
<dbReference type="Gene3D" id="3.40.630.10">
    <property type="entry name" value="Zn peptidases"/>
    <property type="match status" value="1"/>
</dbReference>
<dbReference type="Gene3D" id="1.20.930.40">
    <property type="entry name" value="Transferrin receptor-like, dimerisation domain"/>
    <property type="match status" value="1"/>
</dbReference>
<comment type="similarity">
    <text evidence="1">Belongs to the peptidase M28 family. M28B subfamily.</text>
</comment>
<dbReference type="Pfam" id="PF04253">
    <property type="entry name" value="TFR_dimer"/>
    <property type="match status" value="1"/>
</dbReference>
<dbReference type="PANTHER" id="PTHR10404:SF71">
    <property type="entry name" value="CARBOXYPEPTIDASE TRE2, PUTATIVE (AFU_ORTHOLOGUE AFUA_3G10650)-RELATED"/>
    <property type="match status" value="1"/>
</dbReference>
<feature type="domain" description="Peptidase M28" evidence="6">
    <location>
        <begin position="508"/>
        <end position="689"/>
    </location>
</feature>
<feature type="compositionally biased region" description="Acidic residues" evidence="2">
    <location>
        <begin position="73"/>
        <end position="84"/>
    </location>
</feature>
<gene>
    <name evidence="7" type="ORF">M011DRAFT_401219</name>
</gene>
<keyword evidence="3" id="KW-0812">Transmembrane</keyword>
<keyword evidence="3" id="KW-0472">Membrane</keyword>
<evidence type="ECO:0000256" key="1">
    <source>
        <dbReference type="ARBA" id="ARBA00005634"/>
    </source>
</evidence>
<proteinExistence type="inferred from homology"/>
<keyword evidence="3" id="KW-1133">Transmembrane helix</keyword>
<dbReference type="InterPro" id="IPR007365">
    <property type="entry name" value="TFR-like_dimer_dom"/>
</dbReference>
<keyword evidence="8" id="KW-1185">Reference proteome</keyword>
<feature type="compositionally biased region" description="Polar residues" evidence="2">
    <location>
        <begin position="50"/>
        <end position="64"/>
    </location>
</feature>
<name>A0A6A6VEP4_9PLEO</name>
<feature type="domain" description="Transferrin receptor-like dimerisation" evidence="5">
    <location>
        <begin position="762"/>
        <end position="895"/>
    </location>
</feature>